<dbReference type="EMBL" id="QVNQ01000006">
    <property type="protein sequence ID" value="RFS83511.1"/>
    <property type="molecule type" value="Genomic_DNA"/>
</dbReference>
<feature type="domain" description="Nitroreductase" evidence="1">
    <location>
        <begin position="354"/>
        <end position="532"/>
    </location>
</feature>
<name>A0A372GDP1_9ACTN</name>
<evidence type="ECO:0000313" key="2">
    <source>
        <dbReference type="EMBL" id="RFS83511.1"/>
    </source>
</evidence>
<proteinExistence type="predicted"/>
<dbReference type="SUPFAM" id="SSF55469">
    <property type="entry name" value="FMN-dependent nitroreductase-like"/>
    <property type="match status" value="1"/>
</dbReference>
<evidence type="ECO:0000313" key="3">
    <source>
        <dbReference type="Proteomes" id="UP000262882"/>
    </source>
</evidence>
<organism evidence="2 3">
    <name type="scientific">Actinomadura spongiicola</name>
    <dbReference type="NCBI Taxonomy" id="2303421"/>
    <lineage>
        <taxon>Bacteria</taxon>
        <taxon>Bacillati</taxon>
        <taxon>Actinomycetota</taxon>
        <taxon>Actinomycetes</taxon>
        <taxon>Streptosporangiales</taxon>
        <taxon>Thermomonosporaceae</taxon>
        <taxon>Actinomadura</taxon>
    </lineage>
</organism>
<dbReference type="Gene3D" id="3.40.109.10">
    <property type="entry name" value="NADH Oxidase"/>
    <property type="match status" value="2"/>
</dbReference>
<dbReference type="CDD" id="cd02142">
    <property type="entry name" value="McbC_SagB-like_oxidoreductase"/>
    <property type="match status" value="1"/>
</dbReference>
<dbReference type="RefSeq" id="WP_117401342.1">
    <property type="nucleotide sequence ID" value="NZ_QVNQ01000006.1"/>
</dbReference>
<dbReference type="PANTHER" id="PTHR43745:SF2">
    <property type="entry name" value="NITROREDUCTASE MJ1384-RELATED"/>
    <property type="match status" value="1"/>
</dbReference>
<dbReference type="GO" id="GO:0016491">
    <property type="term" value="F:oxidoreductase activity"/>
    <property type="evidence" value="ECO:0007669"/>
    <property type="project" value="InterPro"/>
</dbReference>
<keyword evidence="3" id="KW-1185">Reference proteome</keyword>
<accession>A0A372GDP1</accession>
<sequence length="545" mass="59352">MSVVHDYVNAIVRRRREPMEPIGFEPDWADKPRRHKVYREATRFPLPDPPDAPDGENATLDAALRPGPGGEGFSLGTLSRLLRDSYGLLGRRLGVQANSDEQLLPQYRSAVWWRGTASGGGMYPAEIYWVTGSRGPMLPGVYYYSAPHHAMQRLLAGDVVDQVRAALGPDGSVPTDQFLLVSLKFWTNAFKYNSFCYHVVTMDIGTLLGTWQMTSRSQGVSLRPILNFDELALNRLLGLTSHAESVFAVVPLPWDAPDTLPEPMAAEPTSPEPAPVAEVNRPRVHLQEEERSRRVIRFPQVEEVHAEILAADRPRPTAADLAAAIPAPPPHPAAERLALPDPAPLRASVPEALRGRRSSFGRFSAHRPLTRAELSALLIAGTAGGRLVSDVKDESGGPGLTRLAVFTNHVEGIARGGYDYDPTRHELGVVTPGDPALFLQRNYFLPNYNLEQVAAVLVVLARPEAVLEVAGPRGYRFVNAEVGAVAQAVYTASAALDIGCGAALGFDNVSYAERLGIEGTGEWPLLILMVGRERPGEPNIDHRIA</sequence>
<comment type="caution">
    <text evidence="2">The sequence shown here is derived from an EMBL/GenBank/DDBJ whole genome shotgun (WGS) entry which is preliminary data.</text>
</comment>
<dbReference type="Proteomes" id="UP000262882">
    <property type="component" value="Unassembled WGS sequence"/>
</dbReference>
<dbReference type="Pfam" id="PF00881">
    <property type="entry name" value="Nitroreductase"/>
    <property type="match status" value="1"/>
</dbReference>
<dbReference type="InterPro" id="IPR029479">
    <property type="entry name" value="Nitroreductase"/>
</dbReference>
<gene>
    <name evidence="2" type="ORF">D0T12_20945</name>
</gene>
<reference evidence="2 3" key="1">
    <citation type="submission" date="2018-08" db="EMBL/GenBank/DDBJ databases">
        <title>Actinomadura spongicola sp. nov., isolated from marine sponge Leucetta chagosensis.</title>
        <authorList>
            <person name="Li L."/>
            <person name="Lin H.W."/>
        </authorList>
    </citation>
    <scope>NUCLEOTIDE SEQUENCE [LARGE SCALE GENOMIC DNA]</scope>
    <source>
        <strain evidence="2 3">LHW52907</strain>
    </source>
</reference>
<protein>
    <recommendedName>
        <fullName evidence="1">Nitroreductase domain-containing protein</fullName>
    </recommendedName>
</protein>
<dbReference type="AlphaFoldDB" id="A0A372GDP1"/>
<dbReference type="PANTHER" id="PTHR43745">
    <property type="entry name" value="NITROREDUCTASE MJ1384-RELATED"/>
    <property type="match status" value="1"/>
</dbReference>
<dbReference type="OrthoDB" id="3723182at2"/>
<dbReference type="InterPro" id="IPR000415">
    <property type="entry name" value="Nitroreductase-like"/>
</dbReference>
<evidence type="ECO:0000259" key="1">
    <source>
        <dbReference type="Pfam" id="PF00881"/>
    </source>
</evidence>
<dbReference type="InterPro" id="IPR052544">
    <property type="entry name" value="Bacteriocin_Proc_Enz"/>
</dbReference>